<evidence type="ECO:0000256" key="15">
    <source>
        <dbReference type="ARBA" id="ARBA00023228"/>
    </source>
</evidence>
<evidence type="ECO:0000256" key="5">
    <source>
        <dbReference type="ARBA" id="ARBA00004906"/>
    </source>
</evidence>
<keyword evidence="9" id="KW-0479">Metal-binding</keyword>
<evidence type="ECO:0000256" key="1">
    <source>
        <dbReference type="ARBA" id="ARBA00000900"/>
    </source>
</evidence>
<keyword evidence="23" id="KW-1185">Reference proteome</keyword>
<evidence type="ECO:0000256" key="20">
    <source>
        <dbReference type="PROSITE-ProRule" id="PRU00175"/>
    </source>
</evidence>
<accession>A0A915DE16</accession>
<evidence type="ECO:0000313" key="24">
    <source>
        <dbReference type="WBParaSite" id="jg18614.1"/>
    </source>
</evidence>
<reference evidence="24" key="1">
    <citation type="submission" date="2022-11" db="UniProtKB">
        <authorList>
            <consortium name="WormBaseParasite"/>
        </authorList>
    </citation>
    <scope>IDENTIFICATION</scope>
</reference>
<evidence type="ECO:0000256" key="8">
    <source>
        <dbReference type="ARBA" id="ARBA00022707"/>
    </source>
</evidence>
<dbReference type="Proteomes" id="UP000887574">
    <property type="component" value="Unplaced"/>
</dbReference>
<dbReference type="Gene3D" id="3.30.40.10">
    <property type="entry name" value="Zinc/RING finger domain, C3HC4 (zinc finger)"/>
    <property type="match status" value="1"/>
</dbReference>
<keyword evidence="14" id="KW-0472">Membrane</keyword>
<evidence type="ECO:0000256" key="11">
    <source>
        <dbReference type="ARBA" id="ARBA00022771"/>
    </source>
</evidence>
<keyword evidence="16" id="KW-0449">Lipoprotein</keyword>
<keyword evidence="8" id="KW-0519">Myristate</keyword>
<dbReference type="InterPro" id="IPR013083">
    <property type="entry name" value="Znf_RING/FYVE/PHD"/>
</dbReference>
<protein>
    <recommendedName>
        <fullName evidence="17">E3 ubiquitin-protein ligase ZNRF1</fullName>
        <ecNumber evidence="6">2.3.2.27</ecNumber>
    </recommendedName>
    <alternativeName>
        <fullName evidence="18">RING-type E3 ubiquitin transferase ZNRF1</fullName>
    </alternativeName>
    <alternativeName>
        <fullName evidence="19">Zinc/RING finger protein 1</fullName>
    </alternativeName>
</protein>
<evidence type="ECO:0000256" key="19">
    <source>
        <dbReference type="ARBA" id="ARBA00042305"/>
    </source>
</evidence>
<keyword evidence="7" id="KW-0808">Transferase</keyword>
<evidence type="ECO:0000256" key="13">
    <source>
        <dbReference type="ARBA" id="ARBA00022833"/>
    </source>
</evidence>
<dbReference type="GO" id="GO:0016020">
    <property type="term" value="C:membrane"/>
    <property type="evidence" value="ECO:0007669"/>
    <property type="project" value="UniProtKB-SubCell"/>
</dbReference>
<dbReference type="GO" id="GO:0005764">
    <property type="term" value="C:lysosome"/>
    <property type="evidence" value="ECO:0007669"/>
    <property type="project" value="UniProtKB-SubCell"/>
</dbReference>
<evidence type="ECO:0000256" key="6">
    <source>
        <dbReference type="ARBA" id="ARBA00012483"/>
    </source>
</evidence>
<comment type="subcellular location">
    <subcellularLocation>
        <location evidence="3">Endosome</location>
    </subcellularLocation>
    <subcellularLocation>
        <location evidence="4">Lysosome</location>
    </subcellularLocation>
    <subcellularLocation>
        <location evidence="2">Membrane</location>
        <topology evidence="2">Peripheral membrane protein</topology>
    </subcellularLocation>
</comment>
<dbReference type="Pfam" id="PF13639">
    <property type="entry name" value="zf-RING_2"/>
    <property type="match status" value="1"/>
</dbReference>
<keyword evidence="12" id="KW-0833">Ubl conjugation pathway</keyword>
<evidence type="ECO:0000313" key="23">
    <source>
        <dbReference type="Proteomes" id="UP000887574"/>
    </source>
</evidence>
<evidence type="ECO:0000256" key="4">
    <source>
        <dbReference type="ARBA" id="ARBA00004371"/>
    </source>
</evidence>
<dbReference type="PANTHER" id="PTHR46661:SF4">
    <property type="entry name" value="RING-TYPE DOMAIN-CONTAINING PROTEIN"/>
    <property type="match status" value="1"/>
</dbReference>
<dbReference type="SUPFAM" id="SSF57850">
    <property type="entry name" value="RING/U-box"/>
    <property type="match status" value="1"/>
</dbReference>
<evidence type="ECO:0000256" key="21">
    <source>
        <dbReference type="SAM" id="MobiDB-lite"/>
    </source>
</evidence>
<keyword evidence="10" id="KW-0967">Endosome</keyword>
<feature type="compositionally biased region" description="Polar residues" evidence="21">
    <location>
        <begin position="106"/>
        <end position="119"/>
    </location>
</feature>
<feature type="region of interest" description="Disordered" evidence="21">
    <location>
        <begin position="1"/>
        <end position="50"/>
    </location>
</feature>
<comment type="pathway">
    <text evidence="5">Protein modification; protein ubiquitination.</text>
</comment>
<evidence type="ECO:0000256" key="16">
    <source>
        <dbReference type="ARBA" id="ARBA00023288"/>
    </source>
</evidence>
<dbReference type="InterPro" id="IPR001841">
    <property type="entry name" value="Znf_RING"/>
</dbReference>
<feature type="domain" description="RING-type" evidence="22">
    <location>
        <begin position="216"/>
        <end position="256"/>
    </location>
</feature>
<evidence type="ECO:0000256" key="10">
    <source>
        <dbReference type="ARBA" id="ARBA00022753"/>
    </source>
</evidence>
<dbReference type="EC" id="2.3.2.27" evidence="6"/>
<comment type="catalytic activity">
    <reaction evidence="1">
        <text>S-ubiquitinyl-[E2 ubiquitin-conjugating enzyme]-L-cysteine + [acceptor protein]-L-lysine = [E2 ubiquitin-conjugating enzyme]-L-cysteine + N(6)-ubiquitinyl-[acceptor protein]-L-lysine.</text>
        <dbReference type="EC" id="2.3.2.27"/>
    </reaction>
</comment>
<sequence>MGARQSIQGDIDRRPRSNSTIETGVEVHGTTGRRPISHYHREASSTSDLDEDADNVAAGLASLGISSALSSSTSSSPTVVNSRNNGNTVSGSAPSPSHHNTHYRHSNSSGVGHSASNSGGLRFSFRPTNRTSFLQALAGGNASTSTSSTGVQSSSNGARPSRHSVPLLHLIGRDIKCPICHKKVPSDDVEVHLVMCFTRPKIAYNDDVLENEKGECAICLEDMSPGETIARLPCLCIYHKTCIDEWFKRKNCCPEHPGEED</sequence>
<dbReference type="PANTHER" id="PTHR46661">
    <property type="entry name" value="E3 UBIQUITIN-PROTEIN LIGASE ZNRF1-LIKE PROTEIN"/>
    <property type="match status" value="1"/>
</dbReference>
<feature type="region of interest" description="Disordered" evidence="21">
    <location>
        <begin position="139"/>
        <end position="162"/>
    </location>
</feature>
<evidence type="ECO:0000256" key="17">
    <source>
        <dbReference type="ARBA" id="ARBA00040227"/>
    </source>
</evidence>
<dbReference type="GO" id="GO:0070936">
    <property type="term" value="P:protein K48-linked ubiquitination"/>
    <property type="evidence" value="ECO:0007669"/>
    <property type="project" value="TreeGrafter"/>
</dbReference>
<dbReference type="GO" id="GO:0061630">
    <property type="term" value="F:ubiquitin protein ligase activity"/>
    <property type="evidence" value="ECO:0007669"/>
    <property type="project" value="UniProtKB-EC"/>
</dbReference>
<evidence type="ECO:0000259" key="22">
    <source>
        <dbReference type="PROSITE" id="PS50089"/>
    </source>
</evidence>
<dbReference type="AlphaFoldDB" id="A0A915DE16"/>
<feature type="compositionally biased region" description="Polar residues" evidence="21">
    <location>
        <begin position="77"/>
        <end position="98"/>
    </location>
</feature>
<feature type="region of interest" description="Disordered" evidence="21">
    <location>
        <begin position="68"/>
        <end position="122"/>
    </location>
</feature>
<proteinExistence type="predicted"/>
<dbReference type="WBParaSite" id="jg18614.1">
    <property type="protein sequence ID" value="jg18614.1"/>
    <property type="gene ID" value="jg18614"/>
</dbReference>
<evidence type="ECO:0000256" key="14">
    <source>
        <dbReference type="ARBA" id="ARBA00023136"/>
    </source>
</evidence>
<evidence type="ECO:0000256" key="12">
    <source>
        <dbReference type="ARBA" id="ARBA00022786"/>
    </source>
</evidence>
<dbReference type="InterPro" id="IPR051878">
    <property type="entry name" value="ZNRF_ubiq-protein_ligase"/>
</dbReference>
<dbReference type="PROSITE" id="PS50089">
    <property type="entry name" value="ZF_RING_2"/>
    <property type="match status" value="1"/>
</dbReference>
<keyword evidence="13" id="KW-0862">Zinc</keyword>
<organism evidence="23 24">
    <name type="scientific">Ditylenchus dipsaci</name>
    <dbReference type="NCBI Taxonomy" id="166011"/>
    <lineage>
        <taxon>Eukaryota</taxon>
        <taxon>Metazoa</taxon>
        <taxon>Ecdysozoa</taxon>
        <taxon>Nematoda</taxon>
        <taxon>Chromadorea</taxon>
        <taxon>Rhabditida</taxon>
        <taxon>Tylenchina</taxon>
        <taxon>Tylenchomorpha</taxon>
        <taxon>Sphaerularioidea</taxon>
        <taxon>Anguinidae</taxon>
        <taxon>Anguininae</taxon>
        <taxon>Ditylenchus</taxon>
    </lineage>
</organism>
<feature type="compositionally biased region" description="Low complexity" evidence="21">
    <location>
        <begin position="143"/>
        <end position="155"/>
    </location>
</feature>
<evidence type="ECO:0000256" key="3">
    <source>
        <dbReference type="ARBA" id="ARBA00004177"/>
    </source>
</evidence>
<evidence type="ECO:0000256" key="18">
    <source>
        <dbReference type="ARBA" id="ARBA00042177"/>
    </source>
</evidence>
<evidence type="ECO:0000256" key="2">
    <source>
        <dbReference type="ARBA" id="ARBA00004170"/>
    </source>
</evidence>
<evidence type="ECO:0000256" key="9">
    <source>
        <dbReference type="ARBA" id="ARBA00022723"/>
    </source>
</evidence>
<dbReference type="FunFam" id="3.30.40.10:FF:000235">
    <property type="entry name" value="E3 ubiquitin-protein ligase ZNRF1"/>
    <property type="match status" value="1"/>
</dbReference>
<dbReference type="GO" id="GO:0008270">
    <property type="term" value="F:zinc ion binding"/>
    <property type="evidence" value="ECO:0007669"/>
    <property type="project" value="UniProtKB-KW"/>
</dbReference>
<dbReference type="GO" id="GO:0005768">
    <property type="term" value="C:endosome"/>
    <property type="evidence" value="ECO:0007669"/>
    <property type="project" value="UniProtKB-SubCell"/>
</dbReference>
<name>A0A915DE16_9BILA</name>
<keyword evidence="11 20" id="KW-0863">Zinc-finger</keyword>
<evidence type="ECO:0000256" key="7">
    <source>
        <dbReference type="ARBA" id="ARBA00022679"/>
    </source>
</evidence>
<dbReference type="GO" id="GO:0043161">
    <property type="term" value="P:proteasome-mediated ubiquitin-dependent protein catabolic process"/>
    <property type="evidence" value="ECO:0007669"/>
    <property type="project" value="TreeGrafter"/>
</dbReference>
<dbReference type="CDD" id="cd16489">
    <property type="entry name" value="mRING-CH-C4HC2H_ZNRF"/>
    <property type="match status" value="1"/>
</dbReference>
<keyword evidence="15" id="KW-0458">Lysosome</keyword>